<dbReference type="EMBL" id="QDKN01000001">
    <property type="protein sequence ID" value="NPT29642.1"/>
    <property type="molecule type" value="Genomic_DNA"/>
</dbReference>
<protein>
    <submittedName>
        <fullName evidence="1">Uncharacterized protein</fullName>
    </submittedName>
</protein>
<gene>
    <name evidence="1" type="ORF">DDR56_03460</name>
</gene>
<evidence type="ECO:0000313" key="1">
    <source>
        <dbReference type="EMBL" id="NPT29642.1"/>
    </source>
</evidence>
<sequence>MPDFSIAEFSYIATSDPHLKKGRTQRAKSKSGYAPYKDYYMVLRRAIQGLFKHQRNFSDLRDVAKNAHEKKKDNYSRIAESFISWATGKNIYHYDPVRATYNYSNTNVLCNPELYYKVDGENLLLKLHFNNSQKMTQQRANIICYLMSESCEVPLEECRVLDLSQRKIYSFKGSPDTQLEIVESEIKRIESDWDDL</sequence>
<organism evidence="1 2">
    <name type="scientific">Vreelandella venusta</name>
    <dbReference type="NCBI Taxonomy" id="44935"/>
    <lineage>
        <taxon>Bacteria</taxon>
        <taxon>Pseudomonadati</taxon>
        <taxon>Pseudomonadota</taxon>
        <taxon>Gammaproteobacteria</taxon>
        <taxon>Oceanospirillales</taxon>
        <taxon>Halomonadaceae</taxon>
        <taxon>Vreelandella</taxon>
    </lineage>
</organism>
<reference evidence="1 2" key="1">
    <citation type="submission" date="2018-04" db="EMBL/GenBank/DDBJ databases">
        <authorList>
            <person name="Li G."/>
            <person name="Du W."/>
            <person name="Bai Y."/>
        </authorList>
    </citation>
    <scope>NUCLEOTIDE SEQUENCE [LARGE SCALE GENOMIC DNA]</scope>
    <source>
        <strain evidence="1 2">YYYZ-3</strain>
    </source>
</reference>
<comment type="caution">
    <text evidence="1">The sequence shown here is derived from an EMBL/GenBank/DDBJ whole genome shotgun (WGS) entry which is preliminary data.</text>
</comment>
<keyword evidence="2" id="KW-1185">Reference proteome</keyword>
<dbReference type="Proteomes" id="UP001318401">
    <property type="component" value="Unassembled WGS sequence"/>
</dbReference>
<dbReference type="RefSeq" id="WP_125746389.1">
    <property type="nucleotide sequence ID" value="NZ_CP034367.1"/>
</dbReference>
<evidence type="ECO:0000313" key="2">
    <source>
        <dbReference type="Proteomes" id="UP001318401"/>
    </source>
</evidence>
<proteinExistence type="predicted"/>
<name>A0ABX2B703_9GAMM</name>
<accession>A0ABX2B703</accession>